<name>A0A7L2KFS9_9PASS</name>
<evidence type="ECO:0000256" key="2">
    <source>
        <dbReference type="ARBA" id="ARBA00016532"/>
    </source>
</evidence>
<dbReference type="Proteomes" id="UP000549157">
    <property type="component" value="Unassembled WGS sequence"/>
</dbReference>
<dbReference type="InterPro" id="IPR027417">
    <property type="entry name" value="P-loop_NTPase"/>
</dbReference>
<evidence type="ECO:0000256" key="3">
    <source>
        <dbReference type="ARBA" id="ARBA00022741"/>
    </source>
</evidence>
<feature type="compositionally biased region" description="Basic and acidic residues" evidence="7">
    <location>
        <begin position="98"/>
        <end position="109"/>
    </location>
</feature>
<feature type="compositionally biased region" description="Basic residues" evidence="7">
    <location>
        <begin position="1"/>
        <end position="42"/>
    </location>
</feature>
<dbReference type="OrthoDB" id="444945at2759"/>
<dbReference type="SUPFAM" id="SSF52540">
    <property type="entry name" value="P-loop containing nucleoside triphosphate hydrolases"/>
    <property type="match status" value="1"/>
</dbReference>
<evidence type="ECO:0000256" key="5">
    <source>
        <dbReference type="ARBA" id="ARBA00023134"/>
    </source>
</evidence>
<dbReference type="AlphaFoldDB" id="A0A7L2KFS9"/>
<dbReference type="InterPro" id="IPR050755">
    <property type="entry name" value="TRAFAC_YlqF/YawG_RiboMat"/>
</dbReference>
<dbReference type="FunFam" id="3.40.50.300:FF:000493">
    <property type="entry name" value="Guanine nucleotide-binding protein-like 3-like protein"/>
    <property type="match status" value="1"/>
</dbReference>
<accession>A0A7L2KFS9</accession>
<dbReference type="InterPro" id="IPR014813">
    <property type="entry name" value="Gnl3_N_dom"/>
</dbReference>
<feature type="compositionally biased region" description="Basic and acidic residues" evidence="7">
    <location>
        <begin position="53"/>
        <end position="83"/>
    </location>
</feature>
<dbReference type="PANTHER" id="PTHR11089">
    <property type="entry name" value="GTP-BINDING PROTEIN-RELATED"/>
    <property type="match status" value="1"/>
</dbReference>
<dbReference type="PROSITE" id="PS51721">
    <property type="entry name" value="G_CP"/>
    <property type="match status" value="1"/>
</dbReference>
<comment type="caution">
    <text evidence="9">The sequence shown here is derived from an EMBL/GenBank/DDBJ whole genome shotgun (WGS) entry which is preliminary data.</text>
</comment>
<feature type="non-terminal residue" evidence="9">
    <location>
        <position position="1"/>
    </location>
</feature>
<feature type="compositionally biased region" description="Basic residues" evidence="7">
    <location>
        <begin position="111"/>
        <end position="122"/>
    </location>
</feature>
<feature type="region of interest" description="Disordered" evidence="7">
    <location>
        <begin position="1"/>
        <end position="122"/>
    </location>
</feature>
<sequence>AELRKASKRLSCHKRFKIQKKIREHHRKVRKEAKKRGHKKPKKDPGIPSAAPFKEELLREAEQRKQRLEELKQKQKLNRQKEHEKKRKLEAKKNAATIKDKAEGKESSGKSKGKTKKPLNKNSKKSFCRELMKVLEASDVVLEVLDARDPMGCRCPQLEQAVTCSGGNKKLLLVLNKIDLVPKDNVEKWLNYLKKEFPTVAFKSATMTKDKTMEQVTKRRARVDFSETSQYFGSKCLLRLLQEYCKTQDKAIQVGVVGFPNVGKSSIINSLKGKRACNVGLARGVTKSVQTVHLDKQTKMLDSPSIVADHSNSALALALRSIIDPEGSDSADVLEGVKAIINHCSKQQVMMHYNIPDFRDPEDFLSLLAQKRGMLKKGGVPDIENTAKLVLCDWTGARIKYYSKPPEFQKPPPYLTEQKIAEMQEGFNLNNLDQENSNTVQALKHPSPASSIAFQSAGMTNGTIEENKVIEEGSDWGNMETSKEEEEEEEEEEFTESDDDEDNVEEDDDDDDVKEVNEGFTGVGLFSSIKETTLSLSFSLDKPADEDDAYDFNTDYV</sequence>
<dbReference type="Pfam" id="PF01926">
    <property type="entry name" value="MMR_HSR1"/>
    <property type="match status" value="1"/>
</dbReference>
<keyword evidence="6" id="KW-0539">Nucleus</keyword>
<proteinExistence type="predicted"/>
<dbReference type="Gene3D" id="1.10.1580.10">
    <property type="match status" value="1"/>
</dbReference>
<feature type="compositionally biased region" description="Acidic residues" evidence="7">
    <location>
        <begin position="483"/>
        <end position="513"/>
    </location>
</feature>
<evidence type="ECO:0000256" key="1">
    <source>
        <dbReference type="ARBA" id="ARBA00004604"/>
    </source>
</evidence>
<evidence type="ECO:0000256" key="7">
    <source>
        <dbReference type="SAM" id="MobiDB-lite"/>
    </source>
</evidence>
<evidence type="ECO:0000259" key="8">
    <source>
        <dbReference type="PROSITE" id="PS51721"/>
    </source>
</evidence>
<dbReference type="CDD" id="cd04178">
    <property type="entry name" value="Nucleostemin_like"/>
    <property type="match status" value="1"/>
</dbReference>
<feature type="region of interest" description="Disordered" evidence="7">
    <location>
        <begin position="467"/>
        <end position="522"/>
    </location>
</feature>
<feature type="domain" description="CP-type G" evidence="8">
    <location>
        <begin position="128"/>
        <end position="309"/>
    </location>
</feature>
<keyword evidence="5" id="KW-0342">GTP-binding</keyword>
<dbReference type="GO" id="GO:0005730">
    <property type="term" value="C:nucleolus"/>
    <property type="evidence" value="ECO:0007669"/>
    <property type="project" value="UniProtKB-SubCell"/>
</dbReference>
<dbReference type="InterPro" id="IPR023179">
    <property type="entry name" value="GTP-bd_ortho_bundle_sf"/>
</dbReference>
<gene>
    <name evidence="9" type="primary">Gnl3</name>
    <name evidence="9" type="ORF">ZOSHYP_R07370</name>
</gene>
<organism evidence="9 10">
    <name type="scientific">Zosterops hypoxanthus</name>
    <dbReference type="NCBI Taxonomy" id="2485327"/>
    <lineage>
        <taxon>Eukaryota</taxon>
        <taxon>Metazoa</taxon>
        <taxon>Chordata</taxon>
        <taxon>Craniata</taxon>
        <taxon>Vertebrata</taxon>
        <taxon>Euteleostomi</taxon>
        <taxon>Archelosauria</taxon>
        <taxon>Archosauria</taxon>
        <taxon>Dinosauria</taxon>
        <taxon>Saurischia</taxon>
        <taxon>Theropoda</taxon>
        <taxon>Coelurosauria</taxon>
        <taxon>Aves</taxon>
        <taxon>Neognathae</taxon>
        <taxon>Neoaves</taxon>
        <taxon>Telluraves</taxon>
        <taxon>Australaves</taxon>
        <taxon>Passeriformes</taxon>
        <taxon>Sylvioidea</taxon>
        <taxon>Zosteropidae</taxon>
        <taxon>Zosterops</taxon>
    </lineage>
</organism>
<dbReference type="Gene3D" id="3.40.50.300">
    <property type="entry name" value="P-loop containing nucleotide triphosphate hydrolases"/>
    <property type="match status" value="1"/>
</dbReference>
<dbReference type="FunFam" id="1.10.1580.10:FF:000002">
    <property type="entry name" value="Guanine nucleotide-binding protein-like 3 (nucleolar)-like"/>
    <property type="match status" value="1"/>
</dbReference>
<comment type="subcellular location">
    <subcellularLocation>
        <location evidence="1">Nucleus</location>
        <location evidence="1">Nucleolus</location>
    </subcellularLocation>
</comment>
<evidence type="ECO:0000256" key="6">
    <source>
        <dbReference type="ARBA" id="ARBA00023242"/>
    </source>
</evidence>
<keyword evidence="4" id="KW-0175">Coiled coil</keyword>
<dbReference type="InterPro" id="IPR030378">
    <property type="entry name" value="G_CP_dom"/>
</dbReference>
<dbReference type="Pfam" id="PF08701">
    <property type="entry name" value="GN3L_Grn1"/>
    <property type="match status" value="1"/>
</dbReference>
<evidence type="ECO:0000313" key="10">
    <source>
        <dbReference type="Proteomes" id="UP000549157"/>
    </source>
</evidence>
<dbReference type="GO" id="GO:0005525">
    <property type="term" value="F:GTP binding"/>
    <property type="evidence" value="ECO:0007669"/>
    <property type="project" value="UniProtKB-KW"/>
</dbReference>
<evidence type="ECO:0000313" key="9">
    <source>
        <dbReference type="EMBL" id="NXR32411.1"/>
    </source>
</evidence>
<reference evidence="9 10" key="1">
    <citation type="submission" date="2019-09" db="EMBL/GenBank/DDBJ databases">
        <title>Bird 10,000 Genomes (B10K) Project - Family phase.</title>
        <authorList>
            <person name="Zhang G."/>
        </authorList>
    </citation>
    <scope>NUCLEOTIDE SEQUENCE [LARGE SCALE GENOMIC DNA]</scope>
    <source>
        <strain evidence="9">B10K-DU-001-36</strain>
        <tissue evidence="9">Muscle</tissue>
    </source>
</reference>
<protein>
    <recommendedName>
        <fullName evidence="2">Guanine nucleotide-binding protein-like 3</fullName>
    </recommendedName>
</protein>
<dbReference type="PANTHER" id="PTHR11089:SF11">
    <property type="entry name" value="GUANINE NUCLEOTIDE-BINDING PROTEIN-LIKE 3"/>
    <property type="match status" value="1"/>
</dbReference>
<dbReference type="EMBL" id="VWYL01006074">
    <property type="protein sequence ID" value="NXR32411.1"/>
    <property type="molecule type" value="Genomic_DNA"/>
</dbReference>
<feature type="non-terminal residue" evidence="9">
    <location>
        <position position="557"/>
    </location>
</feature>
<evidence type="ECO:0000256" key="4">
    <source>
        <dbReference type="ARBA" id="ARBA00023054"/>
    </source>
</evidence>
<keyword evidence="3" id="KW-0547">Nucleotide-binding</keyword>
<keyword evidence="10" id="KW-1185">Reference proteome</keyword>
<dbReference type="InterPro" id="IPR006073">
    <property type="entry name" value="GTP-bd"/>
</dbReference>